<evidence type="ECO:0000256" key="1">
    <source>
        <dbReference type="ARBA" id="ARBA00004514"/>
    </source>
</evidence>
<dbReference type="GO" id="GO:0005829">
    <property type="term" value="C:cytosol"/>
    <property type="evidence" value="ECO:0007669"/>
    <property type="project" value="UniProtKB-SubCell"/>
</dbReference>
<dbReference type="PANTHER" id="PTHR23200">
    <property type="entry name" value="METALLO-BETA-LACTAMASE DOMAIN-CONTAINING PROTEIN 1"/>
    <property type="match status" value="1"/>
</dbReference>
<organism evidence="8 9">
    <name type="scientific">Paramuricea clavata</name>
    <name type="common">Red gorgonian</name>
    <name type="synonym">Violescent sea-whip</name>
    <dbReference type="NCBI Taxonomy" id="317549"/>
    <lineage>
        <taxon>Eukaryota</taxon>
        <taxon>Metazoa</taxon>
        <taxon>Cnidaria</taxon>
        <taxon>Anthozoa</taxon>
        <taxon>Octocorallia</taxon>
        <taxon>Malacalcyonacea</taxon>
        <taxon>Plexauridae</taxon>
        <taxon>Paramuricea</taxon>
    </lineage>
</organism>
<dbReference type="OrthoDB" id="10250730at2759"/>
<evidence type="ECO:0000256" key="4">
    <source>
        <dbReference type="ARBA" id="ARBA00032988"/>
    </source>
</evidence>
<sequence>MAVSPEKYRISILMEGYSYEDKDGTFRANGTSTLITGPKRIIVDTGSPHDKDKIMKRLQDHGLAPSDIDYVICTHGHVDHVGNLNLFPDAKFIVGHDIMDGDSYAEHDFKGGNIYKIDENIEIIPTPGHTHADVSVLVRYAEEYGTVVVCGDLFEKEHDENEWQSLSECVKQQEENRAKILQLADYVIPGHGAMFETRQK</sequence>
<evidence type="ECO:0000256" key="2">
    <source>
        <dbReference type="ARBA" id="ARBA00011738"/>
    </source>
</evidence>
<dbReference type="Gene3D" id="3.60.15.10">
    <property type="entry name" value="Ribonuclease Z/Hydroxyacylglutathione hydrolase-like"/>
    <property type="match status" value="1"/>
</dbReference>
<evidence type="ECO:0000313" key="9">
    <source>
        <dbReference type="Proteomes" id="UP001152795"/>
    </source>
</evidence>
<feature type="domain" description="Metallo-beta-lactamase" evidence="7">
    <location>
        <begin position="29"/>
        <end position="191"/>
    </location>
</feature>
<dbReference type="Pfam" id="PF00753">
    <property type="entry name" value="Lactamase_B"/>
    <property type="match status" value="1"/>
</dbReference>
<dbReference type="InterPro" id="IPR001279">
    <property type="entry name" value="Metallo-B-lactamas"/>
</dbReference>
<comment type="caution">
    <text evidence="8">The sequence shown here is derived from an EMBL/GenBank/DDBJ whole genome shotgun (WGS) entry which is preliminary data.</text>
</comment>
<dbReference type="InterPro" id="IPR039344">
    <property type="entry name" value="MBLAC1"/>
</dbReference>
<dbReference type="SUPFAM" id="SSF56281">
    <property type="entry name" value="Metallo-hydrolase/oxidoreductase"/>
    <property type="match status" value="1"/>
</dbReference>
<dbReference type="PANTHER" id="PTHR23200:SF48">
    <property type="entry name" value="METALLO-BETA-LACTAMASE DOMAIN-CONTAINING PROTEIN 1"/>
    <property type="match status" value="1"/>
</dbReference>
<dbReference type="SMART" id="SM00849">
    <property type="entry name" value="Lactamase_B"/>
    <property type="match status" value="1"/>
</dbReference>
<comment type="catalytic activity">
    <reaction evidence="5">
        <text>a ribonucleotidyl-ribonucleotide-RNA + H2O = a 3'-end ribonucleotide-RNA + a 5'-end 5'-phospho-ribonucleoside-RNA + H(+)</text>
        <dbReference type="Rhea" id="RHEA:68096"/>
        <dbReference type="Rhea" id="RHEA-COMP:15179"/>
        <dbReference type="Rhea" id="RHEA-COMP:17355"/>
        <dbReference type="Rhea" id="RHEA-COMP:17428"/>
        <dbReference type="ChEBI" id="CHEBI:15377"/>
        <dbReference type="ChEBI" id="CHEBI:15378"/>
        <dbReference type="ChEBI" id="CHEBI:74896"/>
        <dbReference type="ChEBI" id="CHEBI:138282"/>
        <dbReference type="ChEBI" id="CHEBI:173118"/>
    </reaction>
    <physiologicalReaction direction="left-to-right" evidence="5">
        <dbReference type="Rhea" id="RHEA:68097"/>
    </physiologicalReaction>
</comment>
<dbReference type="CDD" id="cd07711">
    <property type="entry name" value="MBLAC1-like_MBL-fold"/>
    <property type="match status" value="1"/>
</dbReference>
<comment type="subcellular location">
    <subcellularLocation>
        <location evidence="1">Cytoplasm</location>
        <location evidence="1">Cytosol</location>
    </subcellularLocation>
</comment>
<protein>
    <recommendedName>
        <fullName evidence="3">Metallo-beta-lactamase domain-containing protein 1</fullName>
    </recommendedName>
    <alternativeName>
        <fullName evidence="4">Endoribonuclease MBLAC1</fullName>
    </alternativeName>
</protein>
<gene>
    <name evidence="8" type="ORF">PACLA_8A058220</name>
</gene>
<evidence type="ECO:0000256" key="6">
    <source>
        <dbReference type="ARBA" id="ARBA00045869"/>
    </source>
</evidence>
<evidence type="ECO:0000313" key="8">
    <source>
        <dbReference type="EMBL" id="CAB3979689.1"/>
    </source>
</evidence>
<dbReference type="AlphaFoldDB" id="A0A6S7FU56"/>
<dbReference type="InterPro" id="IPR036866">
    <property type="entry name" value="RibonucZ/Hydroxyglut_hydro"/>
</dbReference>
<evidence type="ECO:0000259" key="7">
    <source>
        <dbReference type="SMART" id="SM00849"/>
    </source>
</evidence>
<dbReference type="Proteomes" id="UP001152795">
    <property type="component" value="Unassembled WGS sequence"/>
</dbReference>
<dbReference type="EMBL" id="CACRXK020000220">
    <property type="protein sequence ID" value="CAB3979689.1"/>
    <property type="molecule type" value="Genomic_DNA"/>
</dbReference>
<evidence type="ECO:0000256" key="3">
    <source>
        <dbReference type="ARBA" id="ARBA00014856"/>
    </source>
</evidence>
<reference evidence="8" key="1">
    <citation type="submission" date="2020-04" db="EMBL/GenBank/DDBJ databases">
        <authorList>
            <person name="Alioto T."/>
            <person name="Alioto T."/>
            <person name="Gomez Garrido J."/>
        </authorList>
    </citation>
    <scope>NUCLEOTIDE SEQUENCE</scope>
    <source>
        <strain evidence="8">A484AB</strain>
    </source>
</reference>
<proteinExistence type="predicted"/>
<keyword evidence="9" id="KW-1185">Reference proteome</keyword>
<comment type="subunit">
    <text evidence="2">Homodimer.</text>
</comment>
<evidence type="ECO:0000256" key="5">
    <source>
        <dbReference type="ARBA" id="ARBA00044690"/>
    </source>
</evidence>
<name>A0A6S7FU56_PARCT</name>
<accession>A0A6S7FU56</accession>
<comment type="function">
    <text evidence="6">Endoribonuclease that catalyzes the hydrolysis of histone-coding pre-mRNA 3'-end. Involved in histone pre-mRNA processing during the S-phase of the cell cycle, which is required for entering/progressing through S-phase. Cleaves histone pre-mRNA at a major and a minor cleavage site after the 5'-ACCCA-3' and the 5'-ACCCACA-3' sequence, respectively, and located downstream of the stem-loop. May require the presence of the HDE element located at the histone pre-RNA 3'-end to avoid non-specific cleavage.</text>
</comment>